<sequence length="294" mass="32750">MSRAPSEATSRSILLLIVYSLIDEKYAQQRLPGIDHCKIPWPGSCVTGQLTPQTRRFHFDETFDSSHSLLLPQQFENSSELSLTDVYDHHCNDHLENLVIPLAIIQGFRHAVATGKNSTRVNMSPPRQLDPSPTQNALTKPDIVKEVKIPMIHHHNEAGMADLESRDTKVRFKYGRAASDWDNDAVKVDSQTNDANERKMSSTCNEVGAPCCLNAVDFIACLLSNLSNATNASLLEEKEPLIKLSGIDSTMLNEKKLEKPLELMVSVKPKIWQCTTSRNVVKKGTLTISILEST</sequence>
<reference evidence="3 4" key="1">
    <citation type="submission" date="2023-09" db="EMBL/GenBank/DDBJ databases">
        <title>Nesidiocoris tenuis whole genome shotgun sequence.</title>
        <authorList>
            <person name="Shibata T."/>
            <person name="Shimoda M."/>
            <person name="Kobayashi T."/>
            <person name="Uehara T."/>
        </authorList>
    </citation>
    <scope>NUCLEOTIDE SEQUENCE [LARGE SCALE GENOMIC DNA]</scope>
    <source>
        <strain evidence="3 4">Japan</strain>
    </source>
</reference>
<proteinExistence type="predicted"/>
<gene>
    <name evidence="3" type="ORF">NTJ_11286</name>
</gene>
<name>A0ABN7B242_9HEMI</name>
<feature type="signal peptide" evidence="2">
    <location>
        <begin position="1"/>
        <end position="27"/>
    </location>
</feature>
<organism evidence="3 4">
    <name type="scientific">Nesidiocoris tenuis</name>
    <dbReference type="NCBI Taxonomy" id="355587"/>
    <lineage>
        <taxon>Eukaryota</taxon>
        <taxon>Metazoa</taxon>
        <taxon>Ecdysozoa</taxon>
        <taxon>Arthropoda</taxon>
        <taxon>Hexapoda</taxon>
        <taxon>Insecta</taxon>
        <taxon>Pterygota</taxon>
        <taxon>Neoptera</taxon>
        <taxon>Paraneoptera</taxon>
        <taxon>Hemiptera</taxon>
        <taxon>Heteroptera</taxon>
        <taxon>Panheteroptera</taxon>
        <taxon>Cimicomorpha</taxon>
        <taxon>Miridae</taxon>
        <taxon>Dicyphina</taxon>
        <taxon>Nesidiocoris</taxon>
    </lineage>
</organism>
<dbReference type="EMBL" id="AP028917">
    <property type="protein sequence ID" value="BES98471.1"/>
    <property type="molecule type" value="Genomic_DNA"/>
</dbReference>
<dbReference type="Proteomes" id="UP001307889">
    <property type="component" value="Chromosome 9"/>
</dbReference>
<feature type="region of interest" description="Disordered" evidence="1">
    <location>
        <begin position="118"/>
        <end position="137"/>
    </location>
</feature>
<keyword evidence="4" id="KW-1185">Reference proteome</keyword>
<accession>A0ABN7B242</accession>
<protein>
    <submittedName>
        <fullName evidence="3">Uncharacterized protein</fullName>
    </submittedName>
</protein>
<evidence type="ECO:0000313" key="4">
    <source>
        <dbReference type="Proteomes" id="UP001307889"/>
    </source>
</evidence>
<keyword evidence="2" id="KW-0732">Signal</keyword>
<evidence type="ECO:0000256" key="2">
    <source>
        <dbReference type="SAM" id="SignalP"/>
    </source>
</evidence>
<evidence type="ECO:0000313" key="3">
    <source>
        <dbReference type="EMBL" id="BES98471.1"/>
    </source>
</evidence>
<evidence type="ECO:0000256" key="1">
    <source>
        <dbReference type="SAM" id="MobiDB-lite"/>
    </source>
</evidence>
<feature type="chain" id="PRO_5045789934" evidence="2">
    <location>
        <begin position="28"/>
        <end position="294"/>
    </location>
</feature>